<name>A0A1H6ZVQ2_9PSED</name>
<gene>
    <name evidence="5" type="ORF">SAMN05216201_11155</name>
</gene>
<dbReference type="InterPro" id="IPR011856">
    <property type="entry name" value="tRNA_endonuc-like_dom_sf"/>
</dbReference>
<feature type="domain" description="VRR-NUC" evidence="4">
    <location>
        <begin position="1"/>
        <end position="120"/>
    </location>
</feature>
<dbReference type="Pfam" id="PF08774">
    <property type="entry name" value="VRR_NUC"/>
    <property type="match status" value="1"/>
</dbReference>
<evidence type="ECO:0000256" key="3">
    <source>
        <dbReference type="ARBA" id="ARBA00022801"/>
    </source>
</evidence>
<protein>
    <submittedName>
        <fullName evidence="5">VRR-NUC domain-containing protein</fullName>
    </submittedName>
</protein>
<reference evidence="6" key="1">
    <citation type="submission" date="2016-10" db="EMBL/GenBank/DDBJ databases">
        <authorList>
            <person name="Varghese N."/>
            <person name="Submissions S."/>
        </authorList>
    </citation>
    <scope>NUCLEOTIDE SEQUENCE [LARGE SCALE GENOMIC DNA]</scope>
    <source>
        <strain evidence="6">LMG 25967</strain>
    </source>
</reference>
<dbReference type="RefSeq" id="WP_244517233.1">
    <property type="nucleotide sequence ID" value="NZ_FNZE01000011.1"/>
</dbReference>
<evidence type="ECO:0000313" key="6">
    <source>
        <dbReference type="Proteomes" id="UP000242930"/>
    </source>
</evidence>
<keyword evidence="2" id="KW-0540">Nuclease</keyword>
<comment type="cofactor">
    <cofactor evidence="1">
        <name>Mg(2+)</name>
        <dbReference type="ChEBI" id="CHEBI:18420"/>
    </cofactor>
</comment>
<dbReference type="EMBL" id="FNZE01000011">
    <property type="protein sequence ID" value="SEJ57549.1"/>
    <property type="molecule type" value="Genomic_DNA"/>
</dbReference>
<dbReference type="AlphaFoldDB" id="A0A1H6ZVQ2"/>
<dbReference type="STRING" id="915471.SAMN05216201_11155"/>
<proteinExistence type="predicted"/>
<dbReference type="GO" id="GO:0004518">
    <property type="term" value="F:nuclease activity"/>
    <property type="evidence" value="ECO:0007669"/>
    <property type="project" value="UniProtKB-KW"/>
</dbReference>
<keyword evidence="3" id="KW-0378">Hydrolase</keyword>
<keyword evidence="6" id="KW-1185">Reference proteome</keyword>
<dbReference type="SMART" id="SM00990">
    <property type="entry name" value="VRR_NUC"/>
    <property type="match status" value="1"/>
</dbReference>
<dbReference type="Gene3D" id="3.40.1350.10">
    <property type="match status" value="1"/>
</dbReference>
<dbReference type="Proteomes" id="UP000242930">
    <property type="component" value="Unassembled WGS sequence"/>
</dbReference>
<dbReference type="InterPro" id="IPR014883">
    <property type="entry name" value="VRR_NUC"/>
</dbReference>
<evidence type="ECO:0000313" key="5">
    <source>
        <dbReference type="EMBL" id="SEJ57549.1"/>
    </source>
</evidence>
<organism evidence="5 6">
    <name type="scientific">Pseudomonas linyingensis</name>
    <dbReference type="NCBI Taxonomy" id="915471"/>
    <lineage>
        <taxon>Bacteria</taxon>
        <taxon>Pseudomonadati</taxon>
        <taxon>Pseudomonadota</taxon>
        <taxon>Gammaproteobacteria</taxon>
        <taxon>Pseudomonadales</taxon>
        <taxon>Pseudomonadaceae</taxon>
        <taxon>Pseudomonas</taxon>
    </lineage>
</organism>
<evidence type="ECO:0000256" key="1">
    <source>
        <dbReference type="ARBA" id="ARBA00001946"/>
    </source>
</evidence>
<dbReference type="GO" id="GO:0003676">
    <property type="term" value="F:nucleic acid binding"/>
    <property type="evidence" value="ECO:0007669"/>
    <property type="project" value="InterPro"/>
</dbReference>
<evidence type="ECO:0000256" key="2">
    <source>
        <dbReference type="ARBA" id="ARBA00022722"/>
    </source>
</evidence>
<accession>A0A1H6ZVQ2</accession>
<sequence length="140" mass="15487">MKQFAVGTIRRRAPVDYEGNEQAALFNWMRLRHPLAWRLAYHVPNGGHRHKAVAAKLKAQGVKAGVPDITLALPRGGHHGLYIEFKATPPHDAEVAVSQKEWIGALVEQGYKAVICRGMKEAMAVIDDYLAQPVTEVVRG</sequence>
<evidence type="ECO:0000259" key="4">
    <source>
        <dbReference type="SMART" id="SM00990"/>
    </source>
</evidence>
<dbReference type="GO" id="GO:0016788">
    <property type="term" value="F:hydrolase activity, acting on ester bonds"/>
    <property type="evidence" value="ECO:0007669"/>
    <property type="project" value="InterPro"/>
</dbReference>